<gene>
    <name evidence="2" type="ORF">TRIADDRAFT_62720</name>
</gene>
<dbReference type="KEGG" id="tad:TRIADDRAFT_62720"/>
<dbReference type="GeneID" id="6759917"/>
<dbReference type="Gene3D" id="3.20.20.80">
    <property type="entry name" value="Glycosidases"/>
    <property type="match status" value="1"/>
</dbReference>
<dbReference type="Gene3D" id="3.30.1540.20">
    <property type="entry name" value="MutL, C-terminal domain, dimerisation subdomain"/>
    <property type="match status" value="1"/>
</dbReference>
<dbReference type="CDD" id="cd19607">
    <property type="entry name" value="GTA_TIM-barrel-like"/>
    <property type="match status" value="1"/>
</dbReference>
<feature type="non-terminal residue" evidence="2">
    <location>
        <position position="1"/>
    </location>
</feature>
<dbReference type="CTD" id="6759917"/>
<name>B3SEN4_TRIAD</name>
<feature type="domain" description="GTA TIM-barrel-like" evidence="1">
    <location>
        <begin position="253"/>
        <end position="500"/>
    </location>
</feature>
<dbReference type="InterPro" id="IPR037198">
    <property type="entry name" value="MutL_C_sf"/>
</dbReference>
<dbReference type="Proteomes" id="UP000009022">
    <property type="component" value="Unassembled WGS sequence"/>
</dbReference>
<sequence>EIWGNIACHSSIRAGRVLNIDEMNQLLREIEKTPLSEQCNHVIERALKYSRQSRVGKLLTNVIKVTILDHHSRAKALLRDDYVYFVIARAFNARGNPGRAKALLRDDYVYFVIARAFNARGNPGQLKDTLPNVEWVSPVVNWYATDINLGNCKVLPGVEFKDEKTKISPDEWQVSNYNRNNAHLILQKNNHPIYGGTINDKSIIRYLDELNNKGYLIMFYPMILIDSYEKPWRGRMYVNNAKDIENFFDGDSGYNKFILHYAKLVKGKVKAFLIGSEMVELTKFKTNDNKFLVVDKLIDLAKQVRVILGKDVMISYAADWSEYHHTDGGWYFLDKLWASEYIDFIGIDAYFPLTSEDKTTYDINEIIGGWESGEGYDYYIDGDGKKQPLDQEYAWKNIKWWWENKHYNPDGRQTEWIPKSKKIWFTEIGFPSIDCATNQPNVFYDLSTSESNIPKYSKGQVDFQAQKLGLLATEMKWKDSEMIENKFVWAWDARPYPYFPDKLDVWGDGDCWKKGHWI</sequence>
<dbReference type="SUPFAM" id="SSF118116">
    <property type="entry name" value="DNA mismatch repair protein MutL"/>
    <property type="match status" value="1"/>
</dbReference>
<evidence type="ECO:0000259" key="1">
    <source>
        <dbReference type="Pfam" id="PF13547"/>
    </source>
</evidence>
<dbReference type="InterPro" id="IPR025195">
    <property type="entry name" value="GTA_TIM_dom"/>
</dbReference>
<proteinExistence type="predicted"/>
<dbReference type="RefSeq" id="XP_002118703.1">
    <property type="nucleotide sequence ID" value="XM_002118667.1"/>
</dbReference>
<protein>
    <recommendedName>
        <fullName evidence="1">GTA TIM-barrel-like domain-containing protein</fullName>
    </recommendedName>
</protein>
<dbReference type="InterPro" id="IPR042120">
    <property type="entry name" value="MutL_C_dimsub"/>
</dbReference>
<evidence type="ECO:0000313" key="2">
    <source>
        <dbReference type="EMBL" id="EDV18811.1"/>
    </source>
</evidence>
<evidence type="ECO:0000313" key="3">
    <source>
        <dbReference type="Proteomes" id="UP000009022"/>
    </source>
</evidence>
<keyword evidence="3" id="KW-1185">Reference proteome</keyword>
<dbReference type="STRING" id="10228.B3SEN4"/>
<dbReference type="EMBL" id="DS985566">
    <property type="protein sequence ID" value="EDV18811.1"/>
    <property type="molecule type" value="Genomic_DNA"/>
</dbReference>
<dbReference type="HOGENOM" id="CLU_526401_0_0_1"/>
<accession>B3SEN4</accession>
<dbReference type="AlphaFoldDB" id="B3SEN4"/>
<dbReference type="Pfam" id="PF13547">
    <property type="entry name" value="GTA_TIM"/>
    <property type="match status" value="1"/>
</dbReference>
<dbReference type="InParanoid" id="B3SEN4"/>
<organism evidence="2 3">
    <name type="scientific">Trichoplax adhaerens</name>
    <name type="common">Trichoplax reptans</name>
    <dbReference type="NCBI Taxonomy" id="10228"/>
    <lineage>
        <taxon>Eukaryota</taxon>
        <taxon>Metazoa</taxon>
        <taxon>Placozoa</taxon>
        <taxon>Uniplacotomia</taxon>
        <taxon>Trichoplacea</taxon>
        <taxon>Trichoplacidae</taxon>
        <taxon>Trichoplax</taxon>
    </lineage>
</organism>
<dbReference type="OrthoDB" id="8112643at2759"/>
<reference evidence="2 3" key="1">
    <citation type="journal article" date="2008" name="Nature">
        <title>The Trichoplax genome and the nature of placozoans.</title>
        <authorList>
            <person name="Srivastava M."/>
            <person name="Begovic E."/>
            <person name="Chapman J."/>
            <person name="Putnam N.H."/>
            <person name="Hellsten U."/>
            <person name="Kawashima T."/>
            <person name="Kuo A."/>
            <person name="Mitros T."/>
            <person name="Salamov A."/>
            <person name="Carpenter M.L."/>
            <person name="Signorovitch A.Y."/>
            <person name="Moreno M.A."/>
            <person name="Kamm K."/>
            <person name="Grimwood J."/>
            <person name="Schmutz J."/>
            <person name="Shapiro H."/>
            <person name="Grigoriev I.V."/>
            <person name="Buss L.W."/>
            <person name="Schierwater B."/>
            <person name="Dellaporta S.L."/>
            <person name="Rokhsar D.S."/>
        </authorList>
    </citation>
    <scope>NUCLEOTIDE SEQUENCE [LARGE SCALE GENOMIC DNA]</scope>
    <source>
        <strain evidence="2 3">Grell-BS-1999</strain>
    </source>
</reference>
<dbReference type="SUPFAM" id="SSF51445">
    <property type="entry name" value="(Trans)glycosidases"/>
    <property type="match status" value="1"/>
</dbReference>
<dbReference type="InterPro" id="IPR017853">
    <property type="entry name" value="GH"/>
</dbReference>